<sequence>MTSESPEVGNCIKPLLSVSKVKRVLKPGGLYIFIEHVAAKDGSLLRLLQEVLDPLQQLVGDGCHLTRETAIELPWGHSGL</sequence>
<dbReference type="InterPro" id="IPR052356">
    <property type="entry name" value="Thiol_S-MT"/>
</dbReference>
<reference evidence="1" key="1">
    <citation type="submission" date="2017-07" db="EMBL/GenBank/DDBJ databases">
        <title>Taro Niue Genome Assembly and Annotation.</title>
        <authorList>
            <person name="Atibalentja N."/>
            <person name="Keating K."/>
            <person name="Fields C.J."/>
        </authorList>
    </citation>
    <scope>NUCLEOTIDE SEQUENCE</scope>
    <source>
        <strain evidence="1">Niue_2</strain>
        <tissue evidence="1">Leaf</tissue>
    </source>
</reference>
<gene>
    <name evidence="1" type="ORF">Taro_013240</name>
</gene>
<dbReference type="EMBL" id="NMUH01000525">
    <property type="protein sequence ID" value="MQL80793.1"/>
    <property type="molecule type" value="Genomic_DNA"/>
</dbReference>
<keyword evidence="2" id="KW-1185">Reference proteome</keyword>
<dbReference type="PANTHER" id="PTHR45036:SF1">
    <property type="entry name" value="METHYLTRANSFERASE LIKE 7A"/>
    <property type="match status" value="1"/>
</dbReference>
<dbReference type="PANTHER" id="PTHR45036">
    <property type="entry name" value="METHYLTRANSFERASE LIKE 7B"/>
    <property type="match status" value="1"/>
</dbReference>
<organism evidence="1 2">
    <name type="scientific">Colocasia esculenta</name>
    <name type="common">Wild taro</name>
    <name type="synonym">Arum esculentum</name>
    <dbReference type="NCBI Taxonomy" id="4460"/>
    <lineage>
        <taxon>Eukaryota</taxon>
        <taxon>Viridiplantae</taxon>
        <taxon>Streptophyta</taxon>
        <taxon>Embryophyta</taxon>
        <taxon>Tracheophyta</taxon>
        <taxon>Spermatophyta</taxon>
        <taxon>Magnoliopsida</taxon>
        <taxon>Liliopsida</taxon>
        <taxon>Araceae</taxon>
        <taxon>Aroideae</taxon>
        <taxon>Colocasieae</taxon>
        <taxon>Colocasia</taxon>
    </lineage>
</organism>
<name>A0A843UI58_COLES</name>
<dbReference type="AlphaFoldDB" id="A0A843UI58"/>
<accession>A0A843UI58</accession>
<dbReference type="SUPFAM" id="SSF53335">
    <property type="entry name" value="S-adenosyl-L-methionine-dependent methyltransferases"/>
    <property type="match status" value="1"/>
</dbReference>
<evidence type="ECO:0000313" key="2">
    <source>
        <dbReference type="Proteomes" id="UP000652761"/>
    </source>
</evidence>
<protein>
    <submittedName>
        <fullName evidence="1">Uncharacterized protein</fullName>
    </submittedName>
</protein>
<comment type="caution">
    <text evidence="1">The sequence shown here is derived from an EMBL/GenBank/DDBJ whole genome shotgun (WGS) entry which is preliminary data.</text>
</comment>
<proteinExistence type="predicted"/>
<dbReference type="Proteomes" id="UP000652761">
    <property type="component" value="Unassembled WGS sequence"/>
</dbReference>
<dbReference type="OrthoDB" id="416496at2759"/>
<dbReference type="InterPro" id="IPR029063">
    <property type="entry name" value="SAM-dependent_MTases_sf"/>
</dbReference>
<evidence type="ECO:0000313" key="1">
    <source>
        <dbReference type="EMBL" id="MQL80793.1"/>
    </source>
</evidence>